<evidence type="ECO:0000256" key="2">
    <source>
        <dbReference type="ARBA" id="ARBA00022630"/>
    </source>
</evidence>
<accession>A0AA38VJ26</accession>
<keyword evidence="3" id="KW-0274">FAD</keyword>
<dbReference type="Gene3D" id="3.50.50.60">
    <property type="entry name" value="FAD/NAD(P)-binding domain"/>
    <property type="match status" value="2"/>
</dbReference>
<keyword evidence="2" id="KW-0285">Flavoprotein</keyword>
<evidence type="ECO:0000256" key="3">
    <source>
        <dbReference type="ARBA" id="ARBA00022827"/>
    </source>
</evidence>
<dbReference type="InterPro" id="IPR020946">
    <property type="entry name" value="Flavin_mOase-like"/>
</dbReference>
<dbReference type="SUPFAM" id="SSF51905">
    <property type="entry name" value="FAD/NAD(P)-binding domain"/>
    <property type="match status" value="3"/>
</dbReference>
<comment type="caution">
    <text evidence="5">The sequence shown here is derived from an EMBL/GenBank/DDBJ whole genome shotgun (WGS) entry which is preliminary data.</text>
</comment>
<keyword evidence="6" id="KW-1185">Reference proteome</keyword>
<comment type="similarity">
    <text evidence="1">Belongs to the FAD-binding monooxygenase family.</text>
</comment>
<organism evidence="5 6">
    <name type="scientific">Pleurostoma richardsiae</name>
    <dbReference type="NCBI Taxonomy" id="41990"/>
    <lineage>
        <taxon>Eukaryota</taxon>
        <taxon>Fungi</taxon>
        <taxon>Dikarya</taxon>
        <taxon>Ascomycota</taxon>
        <taxon>Pezizomycotina</taxon>
        <taxon>Sordariomycetes</taxon>
        <taxon>Sordariomycetidae</taxon>
        <taxon>Calosphaeriales</taxon>
        <taxon>Pleurostomataceae</taxon>
        <taxon>Pleurostoma</taxon>
    </lineage>
</organism>
<protein>
    <submittedName>
        <fullName evidence="5">FAD/NAD(P)-binding domain-containing protein</fullName>
    </submittedName>
</protein>
<reference evidence="5" key="1">
    <citation type="submission" date="2022-07" db="EMBL/GenBank/DDBJ databases">
        <title>Fungi with potential for degradation of polypropylene.</title>
        <authorList>
            <person name="Gostincar C."/>
        </authorList>
    </citation>
    <scope>NUCLEOTIDE SEQUENCE</scope>
    <source>
        <strain evidence="5">EXF-13308</strain>
    </source>
</reference>
<dbReference type="InterPro" id="IPR051209">
    <property type="entry name" value="FAD-bind_Monooxygenase_sf"/>
</dbReference>
<proteinExistence type="inferred from homology"/>
<dbReference type="GO" id="GO:0050660">
    <property type="term" value="F:flavin adenine dinucleotide binding"/>
    <property type="evidence" value="ECO:0007669"/>
    <property type="project" value="InterPro"/>
</dbReference>
<evidence type="ECO:0000313" key="5">
    <source>
        <dbReference type="EMBL" id="KAJ9145015.1"/>
    </source>
</evidence>
<dbReference type="InterPro" id="IPR036188">
    <property type="entry name" value="FAD/NAD-bd_sf"/>
</dbReference>
<sequence>MGGDAGTTPPSWHALDLEEHPIDIPKSIKVVVVGAGITGINAAILLPAKVPGIELVVFERDPDVGGIWNQCIYPGVRCDVPSHVYQSTFSPSRDWSEHYAQGAEIKSYWAQVAAKYNAYRYIRLNHEVKSASWDEDRAKWAVTVQNSSDTWVEEADFFIMATGVFSHPQLPKYPGMTEYEGHLSHSSRWDPDFNPAGKRIAIIGNGSSGMQVLPQLQRVAARIDHYARSPAWIAGNFGGVDGQPGERIPEELRTAFSDPEAYLQYRKSIENRSFKGFGSIVKDGIQSQQSRAKFTELMRSRLGDHTDLLDAILPDFSPSCRRLTPGPGYLEALVEPNVEYITTPIEKFTKAGIRTVDGKERQVDAIVCCTGSEKSFAPPFPVIRGGLDLTSSWRPAGSIGFPYTYMGLAAPGFPNLLFVNGPQCASATGTLPFATENQLTLVARILRKASTQDIRTMAPTRQAADDFQAYCEAYFPRTVLSENCSSWFNGGVKGGRVIANWPGSGLHANAVRREPRWEDWEYTYRSVSGNRFAYFGNGWTQKDVQVNRNPQEEADLTPYLQLASVAGQVDLRGYHETWYDL</sequence>
<evidence type="ECO:0000256" key="1">
    <source>
        <dbReference type="ARBA" id="ARBA00010139"/>
    </source>
</evidence>
<dbReference type="GO" id="GO:0050661">
    <property type="term" value="F:NADP binding"/>
    <property type="evidence" value="ECO:0007669"/>
    <property type="project" value="InterPro"/>
</dbReference>
<evidence type="ECO:0000313" key="6">
    <source>
        <dbReference type="Proteomes" id="UP001174694"/>
    </source>
</evidence>
<dbReference type="GO" id="GO:0004499">
    <property type="term" value="F:N,N-dimethylaniline monooxygenase activity"/>
    <property type="evidence" value="ECO:0007669"/>
    <property type="project" value="InterPro"/>
</dbReference>
<dbReference type="PANTHER" id="PTHR42877:SF6">
    <property type="entry name" value="MONOOXYGENASE, PUTATIVE (AFU_ORTHOLOGUE AFUA_3G15050)-RELATED"/>
    <property type="match status" value="1"/>
</dbReference>
<dbReference type="AlphaFoldDB" id="A0AA38VJ26"/>
<keyword evidence="4" id="KW-0560">Oxidoreductase</keyword>
<gene>
    <name evidence="5" type="ORF">NKR23_g5636</name>
</gene>
<dbReference type="Pfam" id="PF00743">
    <property type="entry name" value="FMO-like"/>
    <property type="match status" value="1"/>
</dbReference>
<dbReference type="Proteomes" id="UP001174694">
    <property type="component" value="Unassembled WGS sequence"/>
</dbReference>
<dbReference type="PANTHER" id="PTHR42877">
    <property type="entry name" value="L-ORNITHINE N(5)-MONOOXYGENASE-RELATED"/>
    <property type="match status" value="1"/>
</dbReference>
<name>A0AA38VJ26_9PEZI</name>
<evidence type="ECO:0000256" key="4">
    <source>
        <dbReference type="ARBA" id="ARBA00023002"/>
    </source>
</evidence>
<dbReference type="EMBL" id="JANBVO010000015">
    <property type="protein sequence ID" value="KAJ9145015.1"/>
    <property type="molecule type" value="Genomic_DNA"/>
</dbReference>